<reference evidence="2" key="1">
    <citation type="journal article" date="2019" name="Sci. Rep.">
        <title>Draft genome of Tanacetum cinerariifolium, the natural source of mosquito coil.</title>
        <authorList>
            <person name="Yamashiro T."/>
            <person name="Shiraishi A."/>
            <person name="Satake H."/>
            <person name="Nakayama K."/>
        </authorList>
    </citation>
    <scope>NUCLEOTIDE SEQUENCE</scope>
</reference>
<accession>A0A699X2Q4</accession>
<proteinExistence type="predicted"/>
<dbReference type="AlphaFoldDB" id="A0A699X2Q4"/>
<evidence type="ECO:0000256" key="1">
    <source>
        <dbReference type="SAM" id="MobiDB-lite"/>
    </source>
</evidence>
<feature type="region of interest" description="Disordered" evidence="1">
    <location>
        <begin position="1"/>
        <end position="38"/>
    </location>
</feature>
<organism evidence="2">
    <name type="scientific">Tanacetum cinerariifolium</name>
    <name type="common">Dalmatian daisy</name>
    <name type="synonym">Chrysanthemum cinerariifolium</name>
    <dbReference type="NCBI Taxonomy" id="118510"/>
    <lineage>
        <taxon>Eukaryota</taxon>
        <taxon>Viridiplantae</taxon>
        <taxon>Streptophyta</taxon>
        <taxon>Embryophyta</taxon>
        <taxon>Tracheophyta</taxon>
        <taxon>Spermatophyta</taxon>
        <taxon>Magnoliopsida</taxon>
        <taxon>eudicotyledons</taxon>
        <taxon>Gunneridae</taxon>
        <taxon>Pentapetalae</taxon>
        <taxon>asterids</taxon>
        <taxon>campanulids</taxon>
        <taxon>Asterales</taxon>
        <taxon>Asteraceae</taxon>
        <taxon>Asteroideae</taxon>
        <taxon>Anthemideae</taxon>
        <taxon>Anthemidinae</taxon>
        <taxon>Tanacetum</taxon>
    </lineage>
</organism>
<evidence type="ECO:0000313" key="2">
    <source>
        <dbReference type="EMBL" id="GFD50944.1"/>
    </source>
</evidence>
<sequence>SVQLSEHQLRPESPGPCPAFAGESAGHRRSGSRRAGAGDLRLPRVGLVCPDPDHPQLDHRCHRRCVAGILRRLGGSGWPALSGDLVGPAGALPADHSRQLRAAQFLVAAGHHAAVL</sequence>
<name>A0A699X2Q4_TANCI</name>
<feature type="non-terminal residue" evidence="2">
    <location>
        <position position="1"/>
    </location>
</feature>
<protein>
    <submittedName>
        <fullName evidence="2">Uncharacterized protein</fullName>
    </submittedName>
</protein>
<gene>
    <name evidence="2" type="ORF">Tci_922913</name>
</gene>
<feature type="non-terminal residue" evidence="2">
    <location>
        <position position="116"/>
    </location>
</feature>
<comment type="caution">
    <text evidence="2">The sequence shown here is derived from an EMBL/GenBank/DDBJ whole genome shotgun (WGS) entry which is preliminary data.</text>
</comment>
<dbReference type="EMBL" id="BKCJ011763735">
    <property type="protein sequence ID" value="GFD50944.1"/>
    <property type="molecule type" value="Genomic_DNA"/>
</dbReference>